<dbReference type="RefSeq" id="XP_033593865.1">
    <property type="nucleotide sequence ID" value="XM_033738758.1"/>
</dbReference>
<dbReference type="AlphaFoldDB" id="A0A6A6Q5R7"/>
<dbReference type="Proteomes" id="UP000799767">
    <property type="component" value="Unassembled WGS sequence"/>
</dbReference>
<feature type="region of interest" description="Disordered" evidence="1">
    <location>
        <begin position="490"/>
        <end position="515"/>
    </location>
</feature>
<reference evidence="3" key="1">
    <citation type="journal article" date="2020" name="Stud. Mycol.">
        <title>101 Dothideomycetes genomes: a test case for predicting lifestyles and emergence of pathogens.</title>
        <authorList>
            <person name="Haridas S."/>
            <person name="Albert R."/>
            <person name="Binder M."/>
            <person name="Bloem J."/>
            <person name="Labutti K."/>
            <person name="Salamov A."/>
            <person name="Andreopoulos B."/>
            <person name="Baker S."/>
            <person name="Barry K."/>
            <person name="Bills G."/>
            <person name="Bluhm B."/>
            <person name="Cannon C."/>
            <person name="Castanera R."/>
            <person name="Culley D."/>
            <person name="Daum C."/>
            <person name="Ezra D."/>
            <person name="Gonzalez J."/>
            <person name="Henrissat B."/>
            <person name="Kuo A."/>
            <person name="Liang C."/>
            <person name="Lipzen A."/>
            <person name="Lutzoni F."/>
            <person name="Magnuson J."/>
            <person name="Mondo S."/>
            <person name="Nolan M."/>
            <person name="Ohm R."/>
            <person name="Pangilinan J."/>
            <person name="Park H.-J."/>
            <person name="Ramirez L."/>
            <person name="Alfaro M."/>
            <person name="Sun H."/>
            <person name="Tritt A."/>
            <person name="Yoshinaga Y."/>
            <person name="Zwiers L.-H."/>
            <person name="Turgeon B."/>
            <person name="Goodwin S."/>
            <person name="Spatafora J."/>
            <person name="Crous P."/>
            <person name="Grigoriev I."/>
        </authorList>
    </citation>
    <scope>NUCLEOTIDE SEQUENCE</scope>
    <source>
        <strain evidence="3">CBS 113389</strain>
    </source>
</reference>
<feature type="compositionally biased region" description="Low complexity" evidence="1">
    <location>
        <begin position="123"/>
        <end position="138"/>
    </location>
</feature>
<feature type="compositionally biased region" description="Polar residues" evidence="1">
    <location>
        <begin position="434"/>
        <end position="461"/>
    </location>
</feature>
<proteinExistence type="predicted"/>
<feature type="compositionally biased region" description="Basic and acidic residues" evidence="1">
    <location>
        <begin position="16"/>
        <end position="37"/>
    </location>
</feature>
<evidence type="ECO:0000313" key="3">
    <source>
        <dbReference type="EMBL" id="KAF2487296.1"/>
    </source>
</evidence>
<feature type="compositionally biased region" description="Polar residues" evidence="1">
    <location>
        <begin position="497"/>
        <end position="508"/>
    </location>
</feature>
<feature type="compositionally biased region" description="Polar residues" evidence="1">
    <location>
        <begin position="230"/>
        <end position="244"/>
    </location>
</feature>
<feature type="compositionally biased region" description="Low complexity" evidence="1">
    <location>
        <begin position="203"/>
        <end position="214"/>
    </location>
</feature>
<dbReference type="InterPro" id="IPR049609">
    <property type="entry name" value="Syp1-like_MHD"/>
</dbReference>
<sequence length="804" mass="84569">MSNVTSAQGNLAALAKDVDKAQQKTDKLHGRGDRAEAGRVANATTDLDSAQSSWDSQAPYIFESLQTLDETRVGLLRDAFTQYQTHEMDQLEKSRVAGEQCLNVLLNVETADEIKTFALKAVQSQPPQARAAPRSSAPYATPTRTSSAANALAPTTSRSEEDLPRERQDSTDVKQKKGFSKGLRRLGTVVSRRRESKMPSNLSSTPETSESRPSAWAGLGGSRLGRSSGNTPTLSSLQEGSPQQRPGMPAQLGSEIFNSPSEVRADRATPPTSARDIGSLPQINGDPFRVSTIMGASSNFPNGSHQNDLTDLDPPKPVHAQRNESLRALEGQTDSEGYSVPPSNLDPISQAQQEAAFADEGAPPALNLNIRDAPLPESSAGGADFTSAAQRLQAPPPSTKRTSTIRGRRTDRSSTIPNSAVVPEEQFTPEAIPQFSQSASREISNSPITSPTAQTTLPTNVADSGLSLSPATTLTGGVAAASAAAFSSFTPTAESSNPLSPVSRSGTGLDQLRGDNRSIRSAATSGSLALLKHPELTEPGLNSSIVETVGARFENGQLISSSLIGEIALAYNATDSSAPPSTETIRLDNFSSLEKVAPNPAFVAATPDRSGEYTVDLSSLPRTQVAFKYQIRVDADTAPAPLLIKPALRVEATQCSVIVSYALNPSFNLQGQESITLSNVMLALTIEGSKATGCQSKPVGSFIRDKSLIYWQLGDVTLSHGAGSEKLLARFATEAEATGASVEARWEVTGSSGSSLAAWGSALGVSMLSSSADPFADADEHAHAGGWKGVQGVRKLVSGSYVAK</sequence>
<feature type="domain" description="MHD" evidence="2">
    <location>
        <begin position="538"/>
        <end position="804"/>
    </location>
</feature>
<evidence type="ECO:0000259" key="2">
    <source>
        <dbReference type="PROSITE" id="PS51072"/>
    </source>
</evidence>
<organism evidence="3 4">
    <name type="scientific">Neohortaea acidophila</name>
    <dbReference type="NCBI Taxonomy" id="245834"/>
    <lineage>
        <taxon>Eukaryota</taxon>
        <taxon>Fungi</taxon>
        <taxon>Dikarya</taxon>
        <taxon>Ascomycota</taxon>
        <taxon>Pezizomycotina</taxon>
        <taxon>Dothideomycetes</taxon>
        <taxon>Dothideomycetidae</taxon>
        <taxon>Mycosphaerellales</taxon>
        <taxon>Teratosphaeriaceae</taxon>
        <taxon>Neohortaea</taxon>
    </lineage>
</organism>
<dbReference type="Pfam" id="PF10291">
    <property type="entry name" value="muHD"/>
    <property type="match status" value="1"/>
</dbReference>
<feature type="region of interest" description="Disordered" evidence="1">
    <location>
        <begin position="364"/>
        <end position="383"/>
    </location>
</feature>
<protein>
    <submittedName>
        <fullName evidence="3">Muniscin C-terminal mu homology domain-containing protein</fullName>
    </submittedName>
</protein>
<feature type="region of interest" description="Disordered" evidence="1">
    <location>
        <begin position="388"/>
        <end position="461"/>
    </location>
</feature>
<evidence type="ECO:0000256" key="1">
    <source>
        <dbReference type="SAM" id="MobiDB-lite"/>
    </source>
</evidence>
<feature type="compositionally biased region" description="Polar residues" evidence="1">
    <location>
        <begin position="294"/>
        <end position="309"/>
    </location>
</feature>
<dbReference type="EMBL" id="MU001631">
    <property type="protein sequence ID" value="KAF2487296.1"/>
    <property type="molecule type" value="Genomic_DNA"/>
</dbReference>
<feature type="region of interest" description="Disordered" evidence="1">
    <location>
        <begin position="122"/>
        <end position="319"/>
    </location>
</feature>
<evidence type="ECO:0000313" key="4">
    <source>
        <dbReference type="Proteomes" id="UP000799767"/>
    </source>
</evidence>
<keyword evidence="4" id="KW-1185">Reference proteome</keyword>
<dbReference type="InterPro" id="IPR027267">
    <property type="entry name" value="AH/BAR_dom_sf"/>
</dbReference>
<dbReference type="SUPFAM" id="SSF103657">
    <property type="entry name" value="BAR/IMD domain-like"/>
    <property type="match status" value="1"/>
</dbReference>
<dbReference type="OrthoDB" id="331602at2759"/>
<gene>
    <name evidence="3" type="ORF">BDY17DRAFT_8422</name>
</gene>
<accession>A0A6A6Q5R7</accession>
<dbReference type="Gene3D" id="1.20.1270.60">
    <property type="entry name" value="Arfaptin homology (AH) domain/BAR domain"/>
    <property type="match status" value="1"/>
</dbReference>
<dbReference type="PROSITE" id="PS51072">
    <property type="entry name" value="MHD"/>
    <property type="match status" value="1"/>
</dbReference>
<dbReference type="CDD" id="cd09264">
    <property type="entry name" value="AP_Syp1_MHD"/>
    <property type="match status" value="1"/>
</dbReference>
<feature type="region of interest" description="Disordered" evidence="1">
    <location>
        <begin position="15"/>
        <end position="52"/>
    </location>
</feature>
<dbReference type="GeneID" id="54479759"/>
<dbReference type="InterPro" id="IPR028565">
    <property type="entry name" value="MHD"/>
</dbReference>
<feature type="compositionally biased region" description="Polar residues" evidence="1">
    <location>
        <begin position="42"/>
        <end position="52"/>
    </location>
</feature>
<name>A0A6A6Q5R7_9PEZI</name>
<feature type="compositionally biased region" description="Basic and acidic residues" evidence="1">
    <location>
        <begin position="158"/>
        <end position="175"/>
    </location>
</feature>
<feature type="compositionally biased region" description="Polar residues" evidence="1">
    <location>
        <begin position="142"/>
        <end position="157"/>
    </location>
</feature>
<dbReference type="InterPro" id="IPR018808">
    <property type="entry name" value="Muniscin_C"/>
</dbReference>